<comment type="caution">
    <text evidence="2">The sequence shown here is derived from an EMBL/GenBank/DDBJ whole genome shotgun (WGS) entry which is preliminary data.</text>
</comment>
<dbReference type="Proteomes" id="UP001529340">
    <property type="component" value="Unassembled WGS sequence"/>
</dbReference>
<gene>
    <name evidence="2" type="ORF">QUV96_05550</name>
</gene>
<dbReference type="RefSeq" id="WP_289607564.1">
    <property type="nucleotide sequence ID" value="NZ_JAUDCG010000018.1"/>
</dbReference>
<dbReference type="InterPro" id="IPR043168">
    <property type="entry name" value="DegV_C"/>
</dbReference>
<sequence>MKIAVITDSGTGWSEEQAKEKGLFYLPLQVKCGDEEFLDGIDITVSELYERLRNGEMPTTSMPPLGRVEALFAQLKEEGYEYVIAVPLSAGISSTASMIEAAAKRAELPISVIDPYTTVNTQGYLAVCARELAEQGVEPQEIERRLKASVESGNTLLVPDDLMHLKRGGRLTPLAATLGSMLKIKPILQLNVGTGGKVDVLDKVRTMSKALARMVEVAREDGFVPGEYELRLLDSEGGDSVEQLRCLLEETFAGCTIERSTICPVIAAHTGLGVVAIQYQKKVEGIA</sequence>
<dbReference type="Pfam" id="PF02645">
    <property type="entry name" value="DegV"/>
    <property type="match status" value="1"/>
</dbReference>
<accession>A0ABT7UBW9</accession>
<dbReference type="PANTHER" id="PTHR33434">
    <property type="entry name" value="DEGV DOMAIN-CONTAINING PROTEIN DR_1986-RELATED"/>
    <property type="match status" value="1"/>
</dbReference>
<dbReference type="InterPro" id="IPR050270">
    <property type="entry name" value="DegV_domain_contain"/>
</dbReference>
<evidence type="ECO:0000313" key="2">
    <source>
        <dbReference type="EMBL" id="MDM8157102.1"/>
    </source>
</evidence>
<reference evidence="3" key="2">
    <citation type="submission" date="2023-06" db="EMBL/GenBank/DDBJ databases">
        <title>Identification and characterization of horizontal gene transfer across gut microbiota members of farm animals based on homology search.</title>
        <authorList>
            <person name="Zeman M."/>
            <person name="Kubasova T."/>
            <person name="Jahodarova E."/>
            <person name="Nykrynova M."/>
            <person name="Rychlik I."/>
        </authorList>
    </citation>
    <scope>NUCLEOTIDE SEQUENCE [LARGE SCALE GENOMIC DNA]</scope>
    <source>
        <strain evidence="3">ET39</strain>
    </source>
</reference>
<evidence type="ECO:0000313" key="3">
    <source>
        <dbReference type="Proteomes" id="UP001529340"/>
    </source>
</evidence>
<dbReference type="InterPro" id="IPR003797">
    <property type="entry name" value="DegV"/>
</dbReference>
<dbReference type="EMBL" id="JAUDCG010000018">
    <property type="protein sequence ID" value="MDM8157102.1"/>
    <property type="molecule type" value="Genomic_DNA"/>
</dbReference>
<keyword evidence="1" id="KW-0446">Lipid-binding</keyword>
<dbReference type="SUPFAM" id="SSF82549">
    <property type="entry name" value="DAK1/DegV-like"/>
    <property type="match status" value="1"/>
</dbReference>
<dbReference type="Gene3D" id="3.30.1180.10">
    <property type="match status" value="1"/>
</dbReference>
<organism evidence="2 3">
    <name type="scientific">Amedibacillus dolichus</name>
    <dbReference type="NCBI Taxonomy" id="31971"/>
    <lineage>
        <taxon>Bacteria</taxon>
        <taxon>Bacillati</taxon>
        <taxon>Bacillota</taxon>
        <taxon>Erysipelotrichia</taxon>
        <taxon>Erysipelotrichales</taxon>
        <taxon>Erysipelotrichaceae</taxon>
        <taxon>Amedibacillus</taxon>
    </lineage>
</organism>
<keyword evidence="3" id="KW-1185">Reference proteome</keyword>
<protein>
    <submittedName>
        <fullName evidence="2">DegV family protein</fullName>
    </submittedName>
</protein>
<evidence type="ECO:0000256" key="1">
    <source>
        <dbReference type="ARBA" id="ARBA00023121"/>
    </source>
</evidence>
<dbReference type="PROSITE" id="PS51482">
    <property type="entry name" value="DEGV"/>
    <property type="match status" value="1"/>
</dbReference>
<dbReference type="PANTHER" id="PTHR33434:SF2">
    <property type="entry name" value="FATTY ACID-BINDING PROTEIN TM_1468"/>
    <property type="match status" value="1"/>
</dbReference>
<dbReference type="NCBIfam" id="TIGR00762">
    <property type="entry name" value="DegV"/>
    <property type="match status" value="1"/>
</dbReference>
<reference evidence="2 3" key="1">
    <citation type="submission" date="2023-06" db="EMBL/GenBank/DDBJ databases">
        <title>Identification and characterization of horizontal gene transfer across gut microbiota members of farm animals based on homology search.</title>
        <authorList>
            <person name="Schwarzerova J."/>
            <person name="Nykrynova M."/>
            <person name="Jureckova K."/>
            <person name="Cejkova D."/>
            <person name="Rychlik I."/>
        </authorList>
    </citation>
    <scope>NUCLEOTIDE SEQUENCE [LARGE SCALE GENOMIC DNA]</scope>
    <source>
        <strain evidence="2 3">ET39</strain>
    </source>
</reference>
<name>A0ABT7UBW9_9FIRM</name>
<proteinExistence type="predicted"/>
<dbReference type="Gene3D" id="3.40.50.10170">
    <property type="match status" value="1"/>
</dbReference>
<reference evidence="2 3" key="3">
    <citation type="submission" date="2023-06" db="EMBL/GenBank/DDBJ databases">
        <authorList>
            <person name="Zeman M."/>
            <person name="Kubasova T."/>
            <person name="Jahodarova E."/>
            <person name="Nykrynova M."/>
            <person name="Rychlik I."/>
        </authorList>
    </citation>
    <scope>NUCLEOTIDE SEQUENCE [LARGE SCALE GENOMIC DNA]</scope>
    <source>
        <strain evidence="2 3">ET39</strain>
    </source>
</reference>